<gene>
    <name evidence="2" type="ORF">Cgig2_026119</name>
</gene>
<sequence length="295" mass="31614">MFACGGGRGDRREGRGKGSGGDGQPPPQNLLEDQSNVPVHNPRYEFTYFNPNQPQGRGAPSQPWGTQATESHINTNSESDIKCAEIGQNKGEEPTDIVLFSDTHQSRDPKTKGKWVDGKSQRKAGPALSERDMWVQANQDSKGRVYGFGSEVSKLKSIAQLSVFTQSSSVKNYDAHDIAMHFNESVCNQVEKENDEDGGDGTPPDGDDQGGAADRLGAKGAGTVNRLQITRTDRAAYVHTRGTEGCNCSSDIRTGEGTGRCSGAAEATGEVGVEDLEGVEAIGEERMVAEQRPEP</sequence>
<accession>A0A9Q1JI44</accession>
<reference evidence="2" key="1">
    <citation type="submission" date="2022-04" db="EMBL/GenBank/DDBJ databases">
        <title>Carnegiea gigantea Genome sequencing and assembly v2.</title>
        <authorList>
            <person name="Copetti D."/>
            <person name="Sanderson M.J."/>
            <person name="Burquez A."/>
            <person name="Wojciechowski M.F."/>
        </authorList>
    </citation>
    <scope>NUCLEOTIDE SEQUENCE</scope>
    <source>
        <strain evidence="2">SGP5-SGP5p</strain>
        <tissue evidence="2">Aerial part</tissue>
    </source>
</reference>
<feature type="compositionally biased region" description="Polar residues" evidence="1">
    <location>
        <begin position="63"/>
        <end position="78"/>
    </location>
</feature>
<feature type="region of interest" description="Disordered" evidence="1">
    <location>
        <begin position="100"/>
        <end position="131"/>
    </location>
</feature>
<feature type="region of interest" description="Disordered" evidence="1">
    <location>
        <begin position="1"/>
        <end position="79"/>
    </location>
</feature>
<organism evidence="2 3">
    <name type="scientific">Carnegiea gigantea</name>
    <dbReference type="NCBI Taxonomy" id="171969"/>
    <lineage>
        <taxon>Eukaryota</taxon>
        <taxon>Viridiplantae</taxon>
        <taxon>Streptophyta</taxon>
        <taxon>Embryophyta</taxon>
        <taxon>Tracheophyta</taxon>
        <taxon>Spermatophyta</taxon>
        <taxon>Magnoliopsida</taxon>
        <taxon>eudicotyledons</taxon>
        <taxon>Gunneridae</taxon>
        <taxon>Pentapetalae</taxon>
        <taxon>Caryophyllales</taxon>
        <taxon>Cactineae</taxon>
        <taxon>Cactaceae</taxon>
        <taxon>Cactoideae</taxon>
        <taxon>Echinocereeae</taxon>
        <taxon>Carnegiea</taxon>
    </lineage>
</organism>
<comment type="caution">
    <text evidence="2">The sequence shown here is derived from an EMBL/GenBank/DDBJ whole genome shotgun (WGS) entry which is preliminary data.</text>
</comment>
<evidence type="ECO:0000256" key="1">
    <source>
        <dbReference type="SAM" id="MobiDB-lite"/>
    </source>
</evidence>
<evidence type="ECO:0000313" key="3">
    <source>
        <dbReference type="Proteomes" id="UP001153076"/>
    </source>
</evidence>
<proteinExistence type="predicted"/>
<protein>
    <submittedName>
        <fullName evidence="2">Uncharacterized protein</fullName>
    </submittedName>
</protein>
<feature type="region of interest" description="Disordered" evidence="1">
    <location>
        <begin position="190"/>
        <end position="227"/>
    </location>
</feature>
<evidence type="ECO:0000313" key="2">
    <source>
        <dbReference type="EMBL" id="KAJ8421116.1"/>
    </source>
</evidence>
<feature type="region of interest" description="Disordered" evidence="1">
    <location>
        <begin position="242"/>
        <end position="266"/>
    </location>
</feature>
<dbReference type="AlphaFoldDB" id="A0A9Q1JI44"/>
<name>A0A9Q1JI44_9CARY</name>
<feature type="compositionally biased region" description="Basic and acidic residues" evidence="1">
    <location>
        <begin position="104"/>
        <end position="120"/>
    </location>
</feature>
<keyword evidence="3" id="KW-1185">Reference proteome</keyword>
<dbReference type="Proteomes" id="UP001153076">
    <property type="component" value="Unassembled WGS sequence"/>
</dbReference>
<dbReference type="EMBL" id="JAKOGI010002912">
    <property type="protein sequence ID" value="KAJ8421116.1"/>
    <property type="molecule type" value="Genomic_DNA"/>
</dbReference>